<evidence type="ECO:0000313" key="16">
    <source>
        <dbReference type="Proteomes" id="UP000824214"/>
    </source>
</evidence>
<dbReference type="GO" id="GO:0051539">
    <property type="term" value="F:4 iron, 4 sulfur cluster binding"/>
    <property type="evidence" value="ECO:0007669"/>
    <property type="project" value="UniProtKB-UniRule"/>
</dbReference>
<dbReference type="InterPro" id="IPR006638">
    <property type="entry name" value="Elp3/MiaA/NifB-like_rSAM"/>
</dbReference>
<gene>
    <name evidence="13 15" type="primary">rlmN</name>
    <name evidence="15" type="ORF">H9942_08965</name>
</gene>
<dbReference type="InterPro" id="IPR007197">
    <property type="entry name" value="rSAM"/>
</dbReference>
<dbReference type="CDD" id="cd01335">
    <property type="entry name" value="Radical_SAM"/>
    <property type="match status" value="1"/>
</dbReference>
<dbReference type="Gene3D" id="1.10.150.530">
    <property type="match status" value="1"/>
</dbReference>
<feature type="active site" description="Proton acceptor" evidence="13">
    <location>
        <position position="96"/>
    </location>
</feature>
<dbReference type="PANTHER" id="PTHR30544">
    <property type="entry name" value="23S RRNA METHYLTRANSFERASE"/>
    <property type="match status" value="1"/>
</dbReference>
<name>A0A9D2LZ43_9FIRM</name>
<feature type="binding site" evidence="13">
    <location>
        <position position="195"/>
    </location>
    <ligand>
        <name>S-adenosyl-L-methionine</name>
        <dbReference type="ChEBI" id="CHEBI:59789"/>
    </ligand>
</feature>
<evidence type="ECO:0000256" key="12">
    <source>
        <dbReference type="ARBA" id="ARBA00023157"/>
    </source>
</evidence>
<comment type="miscellaneous">
    <text evidence="13">Reaction proceeds by a ping-pong mechanism involving intermediate methylation of a conserved cysteine residue.</text>
</comment>
<comment type="caution">
    <text evidence="13">Lacks conserved residue(s) required for the propagation of feature annotation.</text>
</comment>
<dbReference type="EMBL" id="DWXZ01000193">
    <property type="protein sequence ID" value="HJB38182.1"/>
    <property type="molecule type" value="Genomic_DNA"/>
</dbReference>
<evidence type="ECO:0000256" key="2">
    <source>
        <dbReference type="ARBA" id="ARBA00022485"/>
    </source>
</evidence>
<accession>A0A9D2LZ43</accession>
<comment type="caution">
    <text evidence="15">The sequence shown here is derived from an EMBL/GenBank/DDBJ whole genome shotgun (WGS) entry which is preliminary data.</text>
</comment>
<evidence type="ECO:0000313" key="15">
    <source>
        <dbReference type="EMBL" id="HJB38182.1"/>
    </source>
</evidence>
<dbReference type="FunFam" id="3.20.20.70:FF:000014">
    <property type="entry name" value="Probable dual-specificity RNA methyltransferase RlmN"/>
    <property type="match status" value="1"/>
</dbReference>
<protein>
    <recommendedName>
        <fullName evidence="13">Probable dual-specificity RNA methyltransferase RlmN</fullName>
        <ecNumber evidence="13">2.1.1.192</ecNumber>
    </recommendedName>
    <alternativeName>
        <fullName evidence="13">23S rRNA (adenine(2503)-C(2))-methyltransferase</fullName>
    </alternativeName>
    <alternativeName>
        <fullName evidence="13">23S rRNA m2A2503 methyltransferase</fullName>
    </alternativeName>
    <alternativeName>
        <fullName evidence="13">Ribosomal RNA large subunit methyltransferase N</fullName>
    </alternativeName>
    <alternativeName>
        <fullName evidence="13">tRNA (adenine(37)-C(2))-methyltransferase</fullName>
    </alternativeName>
    <alternativeName>
        <fullName evidence="13">tRNA m2A37 methyltransferase</fullName>
    </alternativeName>
</protein>
<keyword evidence="3 13" id="KW-0963">Cytoplasm</keyword>
<dbReference type="GO" id="GO:0070475">
    <property type="term" value="P:rRNA base methylation"/>
    <property type="evidence" value="ECO:0007669"/>
    <property type="project" value="UniProtKB-UniRule"/>
</dbReference>
<feature type="binding site" evidence="13">
    <location>
        <position position="294"/>
    </location>
    <ligand>
        <name>S-adenosyl-L-methionine</name>
        <dbReference type="ChEBI" id="CHEBI:59789"/>
    </ligand>
</feature>
<evidence type="ECO:0000256" key="8">
    <source>
        <dbReference type="ARBA" id="ARBA00022694"/>
    </source>
</evidence>
<dbReference type="InterPro" id="IPR013785">
    <property type="entry name" value="Aldolase_TIM"/>
</dbReference>
<evidence type="ECO:0000256" key="9">
    <source>
        <dbReference type="ARBA" id="ARBA00022723"/>
    </source>
</evidence>
<evidence type="ECO:0000256" key="5">
    <source>
        <dbReference type="ARBA" id="ARBA00022603"/>
    </source>
</evidence>
<evidence type="ECO:0000256" key="4">
    <source>
        <dbReference type="ARBA" id="ARBA00022552"/>
    </source>
</evidence>
<dbReference type="SFLD" id="SFLDG01062">
    <property type="entry name" value="methyltransferase_(Class_A)"/>
    <property type="match status" value="1"/>
</dbReference>
<evidence type="ECO:0000256" key="7">
    <source>
        <dbReference type="ARBA" id="ARBA00022691"/>
    </source>
</evidence>
<feature type="binding site" evidence="13">
    <location>
        <position position="120"/>
    </location>
    <ligand>
        <name>[4Fe-4S] cluster</name>
        <dbReference type="ChEBI" id="CHEBI:49883"/>
        <note>4Fe-4S-S-AdoMet</note>
    </ligand>
</feature>
<keyword evidence="8 13" id="KW-0819">tRNA processing</keyword>
<dbReference type="GO" id="GO:0046872">
    <property type="term" value="F:metal ion binding"/>
    <property type="evidence" value="ECO:0007669"/>
    <property type="project" value="UniProtKB-KW"/>
</dbReference>
<dbReference type="InterPro" id="IPR027492">
    <property type="entry name" value="RNA_MTrfase_RlmN"/>
</dbReference>
<dbReference type="GO" id="GO:0070040">
    <property type="term" value="F:rRNA (adenine(2503)-C2-)-methyltransferase activity"/>
    <property type="evidence" value="ECO:0007669"/>
    <property type="project" value="UniProtKB-UniRule"/>
</dbReference>
<reference evidence="15" key="2">
    <citation type="submission" date="2021-04" db="EMBL/GenBank/DDBJ databases">
        <authorList>
            <person name="Gilroy R."/>
        </authorList>
    </citation>
    <scope>NUCLEOTIDE SEQUENCE</scope>
    <source>
        <strain evidence="15">ChiBcolR8-3208</strain>
    </source>
</reference>
<keyword evidence="10 13" id="KW-0408">Iron</keyword>
<organism evidence="15 16">
    <name type="scientific">Candidatus Acutalibacter ornithocaccae</name>
    <dbReference type="NCBI Taxonomy" id="2838416"/>
    <lineage>
        <taxon>Bacteria</taxon>
        <taxon>Bacillati</taxon>
        <taxon>Bacillota</taxon>
        <taxon>Clostridia</taxon>
        <taxon>Eubacteriales</taxon>
        <taxon>Acutalibacteraceae</taxon>
        <taxon>Acutalibacter</taxon>
    </lineage>
</organism>
<feature type="binding site" evidence="13">
    <location>
        <begin position="218"/>
        <end position="220"/>
    </location>
    <ligand>
        <name>S-adenosyl-L-methionine</name>
        <dbReference type="ChEBI" id="CHEBI:59789"/>
    </ligand>
</feature>
<keyword evidence="2 13" id="KW-0004">4Fe-4S</keyword>
<proteinExistence type="inferred from homology"/>
<dbReference type="EC" id="2.1.1.192" evidence="13"/>
<dbReference type="SUPFAM" id="SSF102114">
    <property type="entry name" value="Radical SAM enzymes"/>
    <property type="match status" value="1"/>
</dbReference>
<comment type="catalytic activity">
    <reaction evidence="13">
        <text>adenosine(2503) in 23S rRNA + 2 reduced [2Fe-2S]-[ferredoxin] + 2 S-adenosyl-L-methionine = 2-methyladenosine(2503) in 23S rRNA + 5'-deoxyadenosine + L-methionine + 2 oxidized [2Fe-2S]-[ferredoxin] + S-adenosyl-L-homocysteine</text>
        <dbReference type="Rhea" id="RHEA:42916"/>
        <dbReference type="Rhea" id="RHEA-COMP:10000"/>
        <dbReference type="Rhea" id="RHEA-COMP:10001"/>
        <dbReference type="Rhea" id="RHEA-COMP:10152"/>
        <dbReference type="Rhea" id="RHEA-COMP:10282"/>
        <dbReference type="ChEBI" id="CHEBI:17319"/>
        <dbReference type="ChEBI" id="CHEBI:33737"/>
        <dbReference type="ChEBI" id="CHEBI:33738"/>
        <dbReference type="ChEBI" id="CHEBI:57844"/>
        <dbReference type="ChEBI" id="CHEBI:57856"/>
        <dbReference type="ChEBI" id="CHEBI:59789"/>
        <dbReference type="ChEBI" id="CHEBI:74411"/>
        <dbReference type="ChEBI" id="CHEBI:74497"/>
        <dbReference type="EC" id="2.1.1.192"/>
    </reaction>
</comment>
<feature type="domain" description="Radical SAM core" evidence="14">
    <location>
        <begin position="102"/>
        <end position="332"/>
    </location>
</feature>
<dbReference type="AlphaFoldDB" id="A0A9D2LZ43"/>
<dbReference type="InterPro" id="IPR048641">
    <property type="entry name" value="RlmN_N"/>
</dbReference>
<feature type="active site" description="S-methylcysteine intermediate" evidence="13">
    <location>
        <position position="337"/>
    </location>
</feature>
<dbReference type="Proteomes" id="UP000824214">
    <property type="component" value="Unassembled WGS sequence"/>
</dbReference>
<dbReference type="SMART" id="SM00729">
    <property type="entry name" value="Elp3"/>
    <property type="match status" value="1"/>
</dbReference>
<dbReference type="Pfam" id="PF04055">
    <property type="entry name" value="Radical_SAM"/>
    <property type="match status" value="1"/>
</dbReference>
<feature type="binding site" evidence="13">
    <location>
        <position position="116"/>
    </location>
    <ligand>
        <name>[4Fe-4S] cluster</name>
        <dbReference type="ChEBI" id="CHEBI:49883"/>
        <note>4Fe-4S-S-AdoMet</note>
    </ligand>
</feature>
<keyword evidence="12 13" id="KW-1015">Disulfide bond</keyword>
<keyword evidence="9 13" id="KW-0479">Metal-binding</keyword>
<comment type="subcellular location">
    <subcellularLocation>
        <location evidence="1 13">Cytoplasm</location>
    </subcellularLocation>
</comment>
<dbReference type="Gene3D" id="3.20.20.70">
    <property type="entry name" value="Aldolase class I"/>
    <property type="match status" value="1"/>
</dbReference>
<dbReference type="GO" id="GO:0000049">
    <property type="term" value="F:tRNA binding"/>
    <property type="evidence" value="ECO:0007669"/>
    <property type="project" value="UniProtKB-UniRule"/>
</dbReference>
<evidence type="ECO:0000256" key="13">
    <source>
        <dbReference type="HAMAP-Rule" id="MF_01849"/>
    </source>
</evidence>
<dbReference type="PROSITE" id="PS51918">
    <property type="entry name" value="RADICAL_SAM"/>
    <property type="match status" value="1"/>
</dbReference>
<dbReference type="PANTHER" id="PTHR30544:SF5">
    <property type="entry name" value="RADICAL SAM CORE DOMAIN-CONTAINING PROTEIN"/>
    <property type="match status" value="1"/>
</dbReference>
<comment type="catalytic activity">
    <reaction evidence="13">
        <text>adenosine(37) in tRNA + 2 reduced [2Fe-2S]-[ferredoxin] + 2 S-adenosyl-L-methionine = 2-methyladenosine(37) in tRNA + 5'-deoxyadenosine + L-methionine + 2 oxidized [2Fe-2S]-[ferredoxin] + S-adenosyl-L-homocysteine</text>
        <dbReference type="Rhea" id="RHEA:43332"/>
        <dbReference type="Rhea" id="RHEA-COMP:10000"/>
        <dbReference type="Rhea" id="RHEA-COMP:10001"/>
        <dbReference type="Rhea" id="RHEA-COMP:10162"/>
        <dbReference type="Rhea" id="RHEA-COMP:10485"/>
        <dbReference type="ChEBI" id="CHEBI:17319"/>
        <dbReference type="ChEBI" id="CHEBI:33737"/>
        <dbReference type="ChEBI" id="CHEBI:33738"/>
        <dbReference type="ChEBI" id="CHEBI:57844"/>
        <dbReference type="ChEBI" id="CHEBI:57856"/>
        <dbReference type="ChEBI" id="CHEBI:59789"/>
        <dbReference type="ChEBI" id="CHEBI:74411"/>
        <dbReference type="ChEBI" id="CHEBI:74497"/>
        <dbReference type="EC" id="2.1.1.192"/>
    </reaction>
</comment>
<dbReference type="PIRSF" id="PIRSF006004">
    <property type="entry name" value="CHP00048"/>
    <property type="match status" value="1"/>
</dbReference>
<dbReference type="Pfam" id="PF21016">
    <property type="entry name" value="RlmN_N"/>
    <property type="match status" value="1"/>
</dbReference>
<dbReference type="GO" id="GO:0030488">
    <property type="term" value="P:tRNA methylation"/>
    <property type="evidence" value="ECO:0007669"/>
    <property type="project" value="UniProtKB-UniRule"/>
</dbReference>
<evidence type="ECO:0000256" key="1">
    <source>
        <dbReference type="ARBA" id="ARBA00004496"/>
    </source>
</evidence>
<evidence type="ECO:0000256" key="6">
    <source>
        <dbReference type="ARBA" id="ARBA00022679"/>
    </source>
</evidence>
<reference evidence="15" key="1">
    <citation type="journal article" date="2021" name="PeerJ">
        <title>Extensive microbial diversity within the chicken gut microbiome revealed by metagenomics and culture.</title>
        <authorList>
            <person name="Gilroy R."/>
            <person name="Ravi A."/>
            <person name="Getino M."/>
            <person name="Pursley I."/>
            <person name="Horton D.L."/>
            <person name="Alikhan N.F."/>
            <person name="Baker D."/>
            <person name="Gharbi K."/>
            <person name="Hall N."/>
            <person name="Watson M."/>
            <person name="Adriaenssens E.M."/>
            <person name="Foster-Nyarko E."/>
            <person name="Jarju S."/>
            <person name="Secka A."/>
            <person name="Antonio M."/>
            <person name="Oren A."/>
            <person name="Chaudhuri R.R."/>
            <person name="La Ragione R."/>
            <person name="Hildebrand F."/>
            <person name="Pallen M.J."/>
        </authorList>
    </citation>
    <scope>NUCLEOTIDE SEQUENCE</scope>
    <source>
        <strain evidence="15">ChiBcolR8-3208</strain>
    </source>
</reference>
<dbReference type="NCBIfam" id="TIGR00048">
    <property type="entry name" value="rRNA_mod_RlmN"/>
    <property type="match status" value="1"/>
</dbReference>
<evidence type="ECO:0000259" key="14">
    <source>
        <dbReference type="PROSITE" id="PS51918"/>
    </source>
</evidence>
<keyword evidence="6 13" id="KW-0808">Transferase</keyword>
<evidence type="ECO:0000256" key="3">
    <source>
        <dbReference type="ARBA" id="ARBA00022490"/>
    </source>
</evidence>
<comment type="similarity">
    <text evidence="13">Belongs to the radical SAM superfamily. RlmN family.</text>
</comment>
<keyword evidence="7 13" id="KW-0949">S-adenosyl-L-methionine</keyword>
<dbReference type="GO" id="GO:0005737">
    <property type="term" value="C:cytoplasm"/>
    <property type="evidence" value="ECO:0007669"/>
    <property type="project" value="UniProtKB-SubCell"/>
</dbReference>
<dbReference type="InterPro" id="IPR058240">
    <property type="entry name" value="rSAM_sf"/>
</dbReference>
<comment type="function">
    <text evidence="13">Specifically methylates position 2 of adenine 2503 in 23S rRNA and position 2 of adenine 37 in tRNAs.</text>
</comment>
<dbReference type="SFLD" id="SFLDF00275">
    <property type="entry name" value="adenosine_C2_methyltransferase"/>
    <property type="match status" value="1"/>
</dbReference>
<feature type="binding site" evidence="13">
    <location>
        <begin position="163"/>
        <end position="164"/>
    </location>
    <ligand>
        <name>S-adenosyl-L-methionine</name>
        <dbReference type="ChEBI" id="CHEBI:59789"/>
    </ligand>
</feature>
<dbReference type="SFLD" id="SFLDS00029">
    <property type="entry name" value="Radical_SAM"/>
    <property type="match status" value="1"/>
</dbReference>
<evidence type="ECO:0000256" key="10">
    <source>
        <dbReference type="ARBA" id="ARBA00023004"/>
    </source>
</evidence>
<evidence type="ECO:0000256" key="11">
    <source>
        <dbReference type="ARBA" id="ARBA00023014"/>
    </source>
</evidence>
<dbReference type="GO" id="GO:0019843">
    <property type="term" value="F:rRNA binding"/>
    <property type="evidence" value="ECO:0007669"/>
    <property type="project" value="UniProtKB-UniRule"/>
</dbReference>
<dbReference type="HAMAP" id="MF_01849">
    <property type="entry name" value="RNA_methyltr_RlmN"/>
    <property type="match status" value="1"/>
</dbReference>
<keyword evidence="4 13" id="KW-0698">rRNA processing</keyword>
<dbReference type="InterPro" id="IPR004383">
    <property type="entry name" value="rRNA_lsu_MTrfase_RlmN/Cfr"/>
</dbReference>
<sequence length="352" mass="39671">MNRELTDPRDIKSKTLPQLQEELAALGLPKYRAQQVYRWLHRGVTDFSQMSDLSRALREDLAQRYYIAWAQVERKRVSQDGTVKYLFRLPDGEHVESVLMHYHHGTSICISTQVGCKMNCSFCATGQSGFARNLSPSEILSQVQAASLDAGERISHIVLMGMGEPLDNYENVLRFLELVTSEEGLNVSMRHISLSTCGLVDKIYDLADKKLQLTLSVSLHAPNDEIRSRTMPVNKRWNMEQLLKACKYYSTTTGRRISFEYAMISGVNDMDWCARELASRLRGILAHVNLIPVNDVTGTGYKKSGIPRQKRFVALLEERGVTATVRRTLGSDIEASCGQLRRKVEGGTGHES</sequence>
<keyword evidence="5 13" id="KW-0489">Methyltransferase</keyword>
<keyword evidence="11 13" id="KW-0411">Iron-sulfur</keyword>
<dbReference type="GO" id="GO:0002935">
    <property type="term" value="F:tRNA (adenine(37)-C2)-methyltransferase activity"/>
    <property type="evidence" value="ECO:0007669"/>
    <property type="project" value="UniProtKB-UniRule"/>
</dbReference>
<comment type="cofactor">
    <cofactor evidence="13">
        <name>[4Fe-4S] cluster</name>
        <dbReference type="ChEBI" id="CHEBI:49883"/>
    </cofactor>
    <text evidence="13">Binds 1 [4Fe-4S] cluster. The cluster is coordinated with 3 cysteines and an exchangeable S-adenosyl-L-methionine.</text>
</comment>
<dbReference type="InterPro" id="IPR040072">
    <property type="entry name" value="Methyltransferase_A"/>
</dbReference>
<feature type="binding site" evidence="13">
    <location>
        <position position="123"/>
    </location>
    <ligand>
        <name>[4Fe-4S] cluster</name>
        <dbReference type="ChEBI" id="CHEBI:49883"/>
        <note>4Fe-4S-S-AdoMet</note>
    </ligand>
</feature>